<dbReference type="SMART" id="SM00093">
    <property type="entry name" value="SERPIN"/>
    <property type="match status" value="1"/>
</dbReference>
<dbReference type="EMBL" id="BAAAPN010000045">
    <property type="protein sequence ID" value="GAA1759661.1"/>
    <property type="molecule type" value="Genomic_DNA"/>
</dbReference>
<dbReference type="InterPro" id="IPR023795">
    <property type="entry name" value="Serpin_CS"/>
</dbReference>
<dbReference type="InterPro" id="IPR042178">
    <property type="entry name" value="Serpin_sf_1"/>
</dbReference>
<comment type="similarity">
    <text evidence="1">Belongs to the serpin family.</text>
</comment>
<evidence type="ECO:0000313" key="3">
    <source>
        <dbReference type="EMBL" id="GAA1759661.1"/>
    </source>
</evidence>
<gene>
    <name evidence="3" type="ORF">GCM10009810_18880</name>
</gene>
<dbReference type="PANTHER" id="PTHR11461:SF211">
    <property type="entry name" value="GH10112P-RELATED"/>
    <property type="match status" value="1"/>
</dbReference>
<evidence type="ECO:0000259" key="2">
    <source>
        <dbReference type="SMART" id="SM00093"/>
    </source>
</evidence>
<dbReference type="PROSITE" id="PS00284">
    <property type="entry name" value="SERPIN"/>
    <property type="match status" value="1"/>
</dbReference>
<sequence>MPATDTAARMPVRPDRRILLRTLIIGSLTGFAATACGSDGATVLKTAGATKGAISGGSVVKAEVALAQPPAGSAAKGAEAVRAFTAALTSRLLTDKTGNLVCSPFSVALALGMTANGAVGATQQEMLNTLDFDSVEGLDAGLAAVVRLAESRAGKRTDATGTSYEIALDSANSLWPQRGSEFQKPFLDAVAKWFGAGLHTVDYKADAEAARTEINGWTSEQTHAKIPELIPHGVLSPATRLVLVNAVYFKAPWHVPFTPALTALGPFTGDKGDARQVPMMHNGFSAPYAHGSGWESVTLHFAGRELAMTLVRTEDPGVSAQRAWLTADKLRSALTATDQPAVQLTLPKWNFRTPSPLTAILPAMGMPLAFDADKADFSAMTTQERLYISAVIHEAFIAVDENGAEAAAATAVIMDAAGAPAEPKALTFDRPFLFVIHEVESATPLFIGRVAEPSA</sequence>
<proteinExistence type="inferred from homology"/>
<feature type="domain" description="Serpin" evidence="2">
    <location>
        <begin position="86"/>
        <end position="453"/>
    </location>
</feature>
<dbReference type="InterPro" id="IPR000215">
    <property type="entry name" value="Serpin_fam"/>
</dbReference>
<organism evidence="3 4">
    <name type="scientific">Nostocoides vanveenii</name>
    <dbReference type="NCBI Taxonomy" id="330835"/>
    <lineage>
        <taxon>Bacteria</taxon>
        <taxon>Bacillati</taxon>
        <taxon>Actinomycetota</taxon>
        <taxon>Actinomycetes</taxon>
        <taxon>Micrococcales</taxon>
        <taxon>Intrasporangiaceae</taxon>
        <taxon>Nostocoides</taxon>
    </lineage>
</organism>
<accession>A0ABP4WTK3</accession>
<reference evidence="4" key="1">
    <citation type="journal article" date="2019" name="Int. J. Syst. Evol. Microbiol.">
        <title>The Global Catalogue of Microorganisms (GCM) 10K type strain sequencing project: providing services to taxonomists for standard genome sequencing and annotation.</title>
        <authorList>
            <consortium name="The Broad Institute Genomics Platform"/>
            <consortium name="The Broad Institute Genome Sequencing Center for Infectious Disease"/>
            <person name="Wu L."/>
            <person name="Ma J."/>
        </authorList>
    </citation>
    <scope>NUCLEOTIDE SEQUENCE [LARGE SCALE GENOMIC DNA]</scope>
    <source>
        <strain evidence="4">JCM 15591</strain>
    </source>
</reference>
<evidence type="ECO:0000313" key="4">
    <source>
        <dbReference type="Proteomes" id="UP001501475"/>
    </source>
</evidence>
<keyword evidence="4" id="KW-1185">Reference proteome</keyword>
<dbReference type="Pfam" id="PF00079">
    <property type="entry name" value="Serpin"/>
    <property type="match status" value="1"/>
</dbReference>
<protein>
    <submittedName>
        <fullName evidence="3">Serpin family protein</fullName>
    </submittedName>
</protein>
<dbReference type="Gene3D" id="2.30.39.10">
    <property type="entry name" value="Alpha-1-antitrypsin, domain 1"/>
    <property type="match status" value="1"/>
</dbReference>
<dbReference type="Gene3D" id="3.30.497.10">
    <property type="entry name" value="Antithrombin, subunit I, domain 2"/>
    <property type="match status" value="1"/>
</dbReference>
<dbReference type="PANTHER" id="PTHR11461">
    <property type="entry name" value="SERINE PROTEASE INHIBITOR, SERPIN"/>
    <property type="match status" value="1"/>
</dbReference>
<evidence type="ECO:0000256" key="1">
    <source>
        <dbReference type="RuleBase" id="RU000411"/>
    </source>
</evidence>
<dbReference type="SUPFAM" id="SSF56574">
    <property type="entry name" value="Serpins"/>
    <property type="match status" value="1"/>
</dbReference>
<dbReference type="CDD" id="cd19590">
    <property type="entry name" value="serpin_thermopin-like"/>
    <property type="match status" value="1"/>
</dbReference>
<dbReference type="InterPro" id="IPR036186">
    <property type="entry name" value="Serpin_sf"/>
</dbReference>
<dbReference type="Proteomes" id="UP001501475">
    <property type="component" value="Unassembled WGS sequence"/>
</dbReference>
<name>A0ABP4WTK3_9MICO</name>
<dbReference type="InterPro" id="IPR042185">
    <property type="entry name" value="Serpin_sf_2"/>
</dbReference>
<comment type="caution">
    <text evidence="3">The sequence shown here is derived from an EMBL/GenBank/DDBJ whole genome shotgun (WGS) entry which is preliminary data.</text>
</comment>
<dbReference type="InterPro" id="IPR023796">
    <property type="entry name" value="Serpin_dom"/>
</dbReference>